<evidence type="ECO:0000313" key="2">
    <source>
        <dbReference type="EMBL" id="PKI72857.1"/>
    </source>
</evidence>
<protein>
    <submittedName>
        <fullName evidence="2">Uncharacterized protein</fullName>
    </submittedName>
</protein>
<dbReference type="Proteomes" id="UP000233551">
    <property type="component" value="Unassembled WGS sequence"/>
</dbReference>
<keyword evidence="3" id="KW-1185">Reference proteome</keyword>
<accession>A0A2I0KWK9</accession>
<gene>
    <name evidence="2" type="ORF">CRG98_006725</name>
</gene>
<evidence type="ECO:0000256" key="1">
    <source>
        <dbReference type="SAM" id="MobiDB-lite"/>
    </source>
</evidence>
<feature type="compositionally biased region" description="Basic and acidic residues" evidence="1">
    <location>
        <begin position="91"/>
        <end position="100"/>
    </location>
</feature>
<dbReference type="AlphaFoldDB" id="A0A2I0KWK9"/>
<sequence>MWRMTRVRIRETRLDNHPRARLVSWLSRGPFCPLEIHRFGRIRSPALRSLHRFNFGFGCSNRTVSMSGILAERSGDSFSRVSVMRPLGKVDTPKPCDQRARMRVSTRRN</sequence>
<dbReference type="EMBL" id="PGOL01000306">
    <property type="protein sequence ID" value="PKI72857.1"/>
    <property type="molecule type" value="Genomic_DNA"/>
</dbReference>
<feature type="region of interest" description="Disordered" evidence="1">
    <location>
        <begin position="89"/>
        <end position="109"/>
    </location>
</feature>
<organism evidence="2 3">
    <name type="scientific">Punica granatum</name>
    <name type="common">Pomegranate</name>
    <dbReference type="NCBI Taxonomy" id="22663"/>
    <lineage>
        <taxon>Eukaryota</taxon>
        <taxon>Viridiplantae</taxon>
        <taxon>Streptophyta</taxon>
        <taxon>Embryophyta</taxon>
        <taxon>Tracheophyta</taxon>
        <taxon>Spermatophyta</taxon>
        <taxon>Magnoliopsida</taxon>
        <taxon>eudicotyledons</taxon>
        <taxon>Gunneridae</taxon>
        <taxon>Pentapetalae</taxon>
        <taxon>rosids</taxon>
        <taxon>malvids</taxon>
        <taxon>Myrtales</taxon>
        <taxon>Lythraceae</taxon>
        <taxon>Punica</taxon>
    </lineage>
</organism>
<name>A0A2I0KWK9_PUNGR</name>
<reference evidence="2 3" key="1">
    <citation type="submission" date="2017-11" db="EMBL/GenBank/DDBJ databases">
        <title>De-novo sequencing of pomegranate (Punica granatum L.) genome.</title>
        <authorList>
            <person name="Akparov Z."/>
            <person name="Amiraslanov A."/>
            <person name="Hajiyeva S."/>
            <person name="Abbasov M."/>
            <person name="Kaur K."/>
            <person name="Hamwieh A."/>
            <person name="Solovyev V."/>
            <person name="Salamov A."/>
            <person name="Braich B."/>
            <person name="Kosarev P."/>
            <person name="Mahmoud A."/>
            <person name="Hajiyev E."/>
            <person name="Babayeva S."/>
            <person name="Izzatullayeva V."/>
            <person name="Mammadov A."/>
            <person name="Mammadov A."/>
            <person name="Sharifova S."/>
            <person name="Ojaghi J."/>
            <person name="Eynullazada K."/>
            <person name="Bayramov B."/>
            <person name="Abdulazimova A."/>
            <person name="Shahmuradov I."/>
        </authorList>
    </citation>
    <scope>NUCLEOTIDE SEQUENCE [LARGE SCALE GENOMIC DNA]</scope>
    <source>
        <strain evidence="3">cv. AG2017</strain>
        <tissue evidence="2">Leaf</tissue>
    </source>
</reference>
<proteinExistence type="predicted"/>
<comment type="caution">
    <text evidence="2">The sequence shown here is derived from an EMBL/GenBank/DDBJ whole genome shotgun (WGS) entry which is preliminary data.</text>
</comment>
<evidence type="ECO:0000313" key="3">
    <source>
        <dbReference type="Proteomes" id="UP000233551"/>
    </source>
</evidence>